<evidence type="ECO:0000313" key="5">
    <source>
        <dbReference type="EMBL" id="MDT9000091.1"/>
    </source>
</evidence>
<evidence type="ECO:0000256" key="1">
    <source>
        <dbReference type="ARBA" id="ARBA00022801"/>
    </source>
</evidence>
<dbReference type="Proteomes" id="UP001246372">
    <property type="component" value="Unassembled WGS sequence"/>
</dbReference>
<accession>A0ABU3PDX6</accession>
<dbReference type="Pfam" id="PF00326">
    <property type="entry name" value="Peptidase_S9"/>
    <property type="match status" value="1"/>
</dbReference>
<feature type="signal peptide" evidence="3">
    <location>
        <begin position="1"/>
        <end position="25"/>
    </location>
</feature>
<dbReference type="EMBL" id="JAVXZY010000004">
    <property type="protein sequence ID" value="MDT9000091.1"/>
    <property type="molecule type" value="Genomic_DNA"/>
</dbReference>
<protein>
    <submittedName>
        <fullName evidence="5">Prolyl oligopeptidase family serine peptidase</fullName>
    </submittedName>
</protein>
<dbReference type="PANTHER" id="PTHR42776:SF27">
    <property type="entry name" value="DIPEPTIDYL PEPTIDASE FAMILY MEMBER 6"/>
    <property type="match status" value="1"/>
</dbReference>
<reference evidence="5" key="1">
    <citation type="submission" date="2023-09" db="EMBL/GenBank/DDBJ databases">
        <title>Paucibacter sp. APW11 Genome sequencing and assembly.</title>
        <authorList>
            <person name="Kim I."/>
        </authorList>
    </citation>
    <scope>NUCLEOTIDE SEQUENCE</scope>
    <source>
        <strain evidence="5">APW11</strain>
    </source>
</reference>
<comment type="caution">
    <text evidence="5">The sequence shown here is derived from an EMBL/GenBank/DDBJ whole genome shotgun (WGS) entry which is preliminary data.</text>
</comment>
<dbReference type="SUPFAM" id="SSF50993">
    <property type="entry name" value="Peptidase/esterase 'gauge' domain"/>
    <property type="match status" value="1"/>
</dbReference>
<sequence length="672" mass="73796">MSVTFLPRRWRLVLALWGISALVHAAAVRPGAQLLADGIPVFEGVVHRQAQEPAALGFQDWHPQRAEMLVLMRAGGSPQLHRLGAAGAKPERLTEGRDGVESARWEPEQGEYLVFSRDQGGNEAWQLYRWQAGAAAQRITGATGRVSEYQFLPKARGLVYLWEQLDRHDAAAEGERQAHSQLVWVDPLAPAKRRVLAELKGGRFVGLRVTPRGAIVLTQVQNGSSRLMRVPAAGGPLQALASVKSAGEGRDGDGDGEELLWRRQAVRGEFRHLSTVGLDSGLHQQWLSDIAADLEAFALAPAGSGLPMALVYNEQGLSTLRWYDPVQRSVLPAALPLPAGVLRNPRWHPRLPLLAFDHVSAQHPGRIWVYAHDQQVLTPWSGEAGAASELEYRTLRWKSFDGLEISGLHLAPPARFKGPRPVYISIHGGPAAQARPSYVSGTLRYLVEVLGMHVIQPNVRGSDGFGKRFLMLDNGRLREDSVRDVSALLDLIAGRAEMDAARVVVAGGSYGGYMSLAVAVRESARIAGSICRVGIANFVSFLENTESYRRDNRRAEYGDERDPAMREFLQGISPLNHAEQVRKPLFVVHGRNDPRVPYAEAERMVLAVRAQGTPVWFLTAEDEGHRFTKSDNRDFLFQSTIEFVRRLLGGSPMGQGEAVRKPEDALGGATAP</sequence>
<feature type="region of interest" description="Disordered" evidence="2">
    <location>
        <begin position="82"/>
        <end position="101"/>
    </location>
</feature>
<dbReference type="SUPFAM" id="SSF53474">
    <property type="entry name" value="alpha/beta-Hydrolases"/>
    <property type="match status" value="1"/>
</dbReference>
<dbReference type="RefSeq" id="WP_315650639.1">
    <property type="nucleotide sequence ID" value="NZ_JAVXZY010000004.1"/>
</dbReference>
<evidence type="ECO:0000259" key="4">
    <source>
        <dbReference type="Pfam" id="PF00326"/>
    </source>
</evidence>
<dbReference type="InterPro" id="IPR011042">
    <property type="entry name" value="6-blade_b-propeller_TolB-like"/>
</dbReference>
<dbReference type="Gene3D" id="2.120.10.30">
    <property type="entry name" value="TolB, C-terminal domain"/>
    <property type="match status" value="1"/>
</dbReference>
<dbReference type="InterPro" id="IPR001375">
    <property type="entry name" value="Peptidase_S9_cat"/>
</dbReference>
<dbReference type="PANTHER" id="PTHR42776">
    <property type="entry name" value="SERINE PEPTIDASE S9 FAMILY MEMBER"/>
    <property type="match status" value="1"/>
</dbReference>
<evidence type="ECO:0000313" key="6">
    <source>
        <dbReference type="Proteomes" id="UP001246372"/>
    </source>
</evidence>
<name>A0ABU3PDX6_9BURK</name>
<feature type="domain" description="Peptidase S9 prolyl oligopeptidase catalytic" evidence="4">
    <location>
        <begin position="445"/>
        <end position="650"/>
    </location>
</feature>
<keyword evidence="1" id="KW-0378">Hydrolase</keyword>
<proteinExistence type="predicted"/>
<feature type="region of interest" description="Disordered" evidence="2">
    <location>
        <begin position="652"/>
        <end position="672"/>
    </location>
</feature>
<evidence type="ECO:0000256" key="2">
    <source>
        <dbReference type="SAM" id="MobiDB-lite"/>
    </source>
</evidence>
<organism evidence="5 6">
    <name type="scientific">Roseateles aquae</name>
    <dbReference type="NCBI Taxonomy" id="3077235"/>
    <lineage>
        <taxon>Bacteria</taxon>
        <taxon>Pseudomonadati</taxon>
        <taxon>Pseudomonadota</taxon>
        <taxon>Betaproteobacteria</taxon>
        <taxon>Burkholderiales</taxon>
        <taxon>Sphaerotilaceae</taxon>
        <taxon>Roseateles</taxon>
    </lineage>
</organism>
<dbReference type="Gene3D" id="3.40.50.1820">
    <property type="entry name" value="alpha/beta hydrolase"/>
    <property type="match status" value="1"/>
</dbReference>
<keyword evidence="6" id="KW-1185">Reference proteome</keyword>
<feature type="chain" id="PRO_5046865503" evidence="3">
    <location>
        <begin position="26"/>
        <end position="672"/>
    </location>
</feature>
<dbReference type="InterPro" id="IPR029058">
    <property type="entry name" value="AB_hydrolase_fold"/>
</dbReference>
<evidence type="ECO:0000256" key="3">
    <source>
        <dbReference type="SAM" id="SignalP"/>
    </source>
</evidence>
<keyword evidence="3" id="KW-0732">Signal</keyword>
<gene>
    <name evidence="5" type="ORF">RQP53_12515</name>
</gene>
<feature type="compositionally biased region" description="Basic and acidic residues" evidence="2">
    <location>
        <begin position="89"/>
        <end position="101"/>
    </location>
</feature>